<dbReference type="EMBL" id="WKPI01000006">
    <property type="protein sequence ID" value="MSC32610.1"/>
    <property type="molecule type" value="Genomic_DNA"/>
</dbReference>
<dbReference type="PANTHER" id="PTHR35579:SF3">
    <property type="entry name" value="CRISPR SYSTEM CMS ENDORIBONUCLEASE CSM3"/>
    <property type="match status" value="1"/>
</dbReference>
<dbReference type="PANTHER" id="PTHR35579">
    <property type="entry name" value="CRISPR SYSTEM CMS ENDORIBONUCLEASE CSM3"/>
    <property type="match status" value="1"/>
</dbReference>
<dbReference type="AlphaFoldDB" id="A0A6N7S527"/>
<evidence type="ECO:0000313" key="5">
    <source>
        <dbReference type="Proteomes" id="UP000433575"/>
    </source>
</evidence>
<dbReference type="InterPro" id="IPR005537">
    <property type="entry name" value="RAMP_III_fam"/>
</dbReference>
<dbReference type="EMBL" id="WKPJ01000003">
    <property type="protein sequence ID" value="MSA88416.1"/>
    <property type="molecule type" value="Genomic_DNA"/>
</dbReference>
<dbReference type="GO" id="GO:0051607">
    <property type="term" value="P:defense response to virus"/>
    <property type="evidence" value="ECO:0007669"/>
    <property type="project" value="UniProtKB-KW"/>
</dbReference>
<name>A0A6N7S527_9FIRM</name>
<evidence type="ECO:0000313" key="6">
    <source>
        <dbReference type="Proteomes" id="UP000480929"/>
    </source>
</evidence>
<organism evidence="3 5">
    <name type="scientific">Holdemania massiliensis</name>
    <dbReference type="NCBI Taxonomy" id="1468449"/>
    <lineage>
        <taxon>Bacteria</taxon>
        <taxon>Bacillati</taxon>
        <taxon>Bacillota</taxon>
        <taxon>Erysipelotrichia</taxon>
        <taxon>Erysipelotrichales</taxon>
        <taxon>Erysipelotrichaceae</taxon>
        <taxon>Holdemania</taxon>
    </lineage>
</organism>
<proteinExistence type="predicted"/>
<dbReference type="CDD" id="cd09726">
    <property type="entry name" value="RAMP_I_III"/>
    <property type="match status" value="1"/>
</dbReference>
<gene>
    <name evidence="4" type="ORF">GKD88_05700</name>
    <name evidence="3" type="ORF">GKE08_03660</name>
</gene>
<keyword evidence="1" id="KW-0051">Antiviral defense</keyword>
<evidence type="ECO:0000259" key="2">
    <source>
        <dbReference type="Pfam" id="PF03787"/>
    </source>
</evidence>
<keyword evidence="6" id="KW-1185">Reference proteome</keyword>
<accession>A0A6N7S527</accession>
<dbReference type="OrthoDB" id="1063910at2"/>
<sequence length="271" mass="30737">MWTVYMFSIGSRKHGFTIVFNSHPQKKERKRRNKYMEKFILRVTTVSNLFIGGNPTLFEIGGIDQQTITDSDQLPIIPASTIKGVFRAYLHEIANDEIPAIKAIVSQYGEVMEAINKNNNKILAAKDGKVSLKIEKERIDKLQKSMLSSLCQDITWLFGIQGYNRTPKLIFNDLLCLEKEAQHCFSVDTKNAILQEGTEIYANPRTYKTVRPKITFEGEILCYRLIENGFKVEDIEACLQLVVDACNEGLCRIGGSGSRGYGRVLMELKRG</sequence>
<evidence type="ECO:0000313" key="3">
    <source>
        <dbReference type="EMBL" id="MSA88416.1"/>
    </source>
</evidence>
<feature type="domain" description="CRISPR type III-associated protein" evidence="2">
    <location>
        <begin position="43"/>
        <end position="264"/>
    </location>
</feature>
<dbReference type="InterPro" id="IPR052216">
    <property type="entry name" value="CRISPR_Csm3_endoribonuclease"/>
</dbReference>
<evidence type="ECO:0000256" key="1">
    <source>
        <dbReference type="ARBA" id="ARBA00023118"/>
    </source>
</evidence>
<dbReference type="Pfam" id="PF03787">
    <property type="entry name" value="RAMPs"/>
    <property type="match status" value="1"/>
</dbReference>
<dbReference type="Proteomes" id="UP000480929">
    <property type="component" value="Unassembled WGS sequence"/>
</dbReference>
<evidence type="ECO:0000313" key="4">
    <source>
        <dbReference type="EMBL" id="MSC32610.1"/>
    </source>
</evidence>
<comment type="caution">
    <text evidence="3">The sequence shown here is derived from an EMBL/GenBank/DDBJ whole genome shotgun (WGS) entry which is preliminary data.</text>
</comment>
<protein>
    <recommendedName>
        <fullName evidence="2">CRISPR type III-associated protein domain-containing protein</fullName>
    </recommendedName>
</protein>
<reference evidence="5 6" key="1">
    <citation type="journal article" date="2019" name="Nat. Med.">
        <title>A library of human gut bacterial isolates paired with longitudinal multiomics data enables mechanistic microbiome research.</title>
        <authorList>
            <person name="Poyet M."/>
            <person name="Groussin M."/>
            <person name="Gibbons S.M."/>
            <person name="Avila-Pacheco J."/>
            <person name="Jiang X."/>
            <person name="Kearney S.M."/>
            <person name="Perrotta A.R."/>
            <person name="Berdy B."/>
            <person name="Zhao S."/>
            <person name="Lieberman T.D."/>
            <person name="Swanson P.K."/>
            <person name="Smith M."/>
            <person name="Roesemann S."/>
            <person name="Alexander J.E."/>
            <person name="Rich S.A."/>
            <person name="Livny J."/>
            <person name="Vlamakis H."/>
            <person name="Clish C."/>
            <person name="Bullock K."/>
            <person name="Deik A."/>
            <person name="Scott J."/>
            <person name="Pierce K.A."/>
            <person name="Xavier R.J."/>
            <person name="Alm E.J."/>
        </authorList>
    </citation>
    <scope>NUCLEOTIDE SEQUENCE [LARGE SCALE GENOMIC DNA]</scope>
    <source>
        <strain evidence="3 5">BIOML-A4</strain>
        <strain evidence="4 6">BIOML-A5</strain>
    </source>
</reference>
<dbReference type="Proteomes" id="UP000433575">
    <property type="component" value="Unassembled WGS sequence"/>
</dbReference>